<evidence type="ECO:0000256" key="1">
    <source>
        <dbReference type="SAM" id="SignalP"/>
    </source>
</evidence>
<protein>
    <submittedName>
        <fullName evidence="2">Uncharacterized protein</fullName>
    </submittedName>
</protein>
<evidence type="ECO:0000313" key="2">
    <source>
        <dbReference type="EMBL" id="OGL98471.1"/>
    </source>
</evidence>
<comment type="caution">
    <text evidence="2">The sequence shown here is derived from an EMBL/GenBank/DDBJ whole genome shotgun (WGS) entry which is preliminary data.</text>
</comment>
<reference evidence="2 3" key="1">
    <citation type="journal article" date="2016" name="Nat. Commun.">
        <title>Thousands of microbial genomes shed light on interconnected biogeochemical processes in an aquifer system.</title>
        <authorList>
            <person name="Anantharaman K."/>
            <person name="Brown C.T."/>
            <person name="Hug L.A."/>
            <person name="Sharon I."/>
            <person name="Castelle C.J."/>
            <person name="Probst A.J."/>
            <person name="Thomas B.C."/>
            <person name="Singh A."/>
            <person name="Wilkins M.J."/>
            <person name="Karaoz U."/>
            <person name="Brodie E.L."/>
            <person name="Williams K.H."/>
            <person name="Hubbard S.S."/>
            <person name="Banfield J.F."/>
        </authorList>
    </citation>
    <scope>NUCLEOTIDE SEQUENCE [LARGE SCALE GENOMIC DNA]</scope>
</reference>
<name>A0A1F7W6Q1_9BACT</name>
<keyword evidence="1" id="KW-0732">Signal</keyword>
<sequence length="353" mass="40105">MILRKFTALFAVAFLIAAPVAASARVDIDTNEKNFARATSSWTQSGEADVLSDGRVRLESTKKRDGYVSTDVDVSRSHNTDYALFISYTRAEKPYANLASGAENIAGLPYLYGYFLNDDGDVNEYFTNSYMRHDVQDGTYWQVTYGYMVVPKDTEAIRLFLKQASRNGTDADGRDAWFYKPGLYFVEGKNEVRSIVNAYEDELANVAKEFGNRVSEASDVEDNTDYPVGTLLKCNGESDVYSMNSNHTLKRFPDEETFYAWGHSFADVRTISCSKLDDYRVSGTWTYDRASYLVKFRGMPAVFTLDNGRYLRLIPDEYTARKMFGSHWTDKIREYSSGKMGDYSYGVPHKSLR</sequence>
<accession>A0A1F7W6Q1</accession>
<gene>
    <name evidence="2" type="ORF">A2304_02145</name>
</gene>
<evidence type="ECO:0000313" key="3">
    <source>
        <dbReference type="Proteomes" id="UP000176501"/>
    </source>
</evidence>
<dbReference type="AlphaFoldDB" id="A0A1F7W6Q1"/>
<dbReference type="Proteomes" id="UP000176501">
    <property type="component" value="Unassembled WGS sequence"/>
</dbReference>
<organism evidence="2 3">
    <name type="scientific">Candidatus Uhrbacteria bacterium RIFOXYB2_FULL_57_15</name>
    <dbReference type="NCBI Taxonomy" id="1802422"/>
    <lineage>
        <taxon>Bacteria</taxon>
        <taxon>Candidatus Uhriibacteriota</taxon>
    </lineage>
</organism>
<feature type="chain" id="PRO_5009533305" evidence="1">
    <location>
        <begin position="25"/>
        <end position="353"/>
    </location>
</feature>
<dbReference type="EMBL" id="MGFE01000020">
    <property type="protein sequence ID" value="OGL98471.1"/>
    <property type="molecule type" value="Genomic_DNA"/>
</dbReference>
<proteinExistence type="predicted"/>
<feature type="signal peptide" evidence="1">
    <location>
        <begin position="1"/>
        <end position="24"/>
    </location>
</feature>